<protein>
    <submittedName>
        <fullName evidence="2">Uncharacterized protein</fullName>
    </submittedName>
</protein>
<evidence type="ECO:0000313" key="2">
    <source>
        <dbReference type="EMBL" id="OBR89104.1"/>
    </source>
</evidence>
<organism evidence="2">
    <name type="scientific">Kwoniella dejecticola CBS 10117</name>
    <dbReference type="NCBI Taxonomy" id="1296121"/>
    <lineage>
        <taxon>Eukaryota</taxon>
        <taxon>Fungi</taxon>
        <taxon>Dikarya</taxon>
        <taxon>Basidiomycota</taxon>
        <taxon>Agaricomycotina</taxon>
        <taxon>Tremellomycetes</taxon>
        <taxon>Tremellales</taxon>
        <taxon>Cryptococcaceae</taxon>
        <taxon>Kwoniella</taxon>
    </lineage>
</organism>
<evidence type="ECO:0000256" key="1">
    <source>
        <dbReference type="SAM" id="MobiDB-lite"/>
    </source>
</evidence>
<sequence length="164" mass="17364">MSTGADANTKKVPQGSTTQGGTRESAAPFGTATTGTNTASYSSIDGHGAESYVRQTPGDGNPSGWSADAAPTAPYSEHSFDASAFGRGTLTMGKLCECEDPNCVISEIDKSYNSGDPGQMSQARADLQRYLMEKQDQKWAKLDFAMFLGSLATIAREHPSGFYQ</sequence>
<dbReference type="KEGG" id="kdj:28964625"/>
<keyword evidence="4" id="KW-1185">Reference proteome</keyword>
<reference evidence="3" key="2">
    <citation type="submission" date="2013-07" db="EMBL/GenBank/DDBJ databases">
        <authorList>
            <consortium name="The Broad Institute Genome Sequencing Platform"/>
            <person name="Cuomo C."/>
            <person name="Litvintseva A."/>
            <person name="Chen Y."/>
            <person name="Heitman J."/>
            <person name="Sun S."/>
            <person name="Springer D."/>
            <person name="Dromer F."/>
            <person name="Young S.K."/>
            <person name="Zeng Q."/>
            <person name="Gargeya S."/>
            <person name="Fitzgerald M."/>
            <person name="Abouelleil A."/>
            <person name="Alvarado L."/>
            <person name="Berlin A.M."/>
            <person name="Chapman S.B."/>
            <person name="Dewar J."/>
            <person name="Goldberg J."/>
            <person name="Griggs A."/>
            <person name="Gujja S."/>
            <person name="Hansen M."/>
            <person name="Howarth C."/>
            <person name="Imamovic A."/>
            <person name="Larimer J."/>
            <person name="McCowan C."/>
            <person name="Murphy C."/>
            <person name="Pearson M."/>
            <person name="Priest M."/>
            <person name="Roberts A."/>
            <person name="Saif S."/>
            <person name="Shea T."/>
            <person name="Sykes S."/>
            <person name="Wortman J."/>
            <person name="Nusbaum C."/>
            <person name="Birren B."/>
        </authorList>
    </citation>
    <scope>NUCLEOTIDE SEQUENCE</scope>
    <source>
        <strain evidence="3">CBS 10117</strain>
    </source>
</reference>
<gene>
    <name evidence="2" type="ORF">I303_00926</name>
    <name evidence="3" type="ORF">I303_100922</name>
</gene>
<accession>A0A1A6AGB5</accession>
<evidence type="ECO:0000313" key="4">
    <source>
        <dbReference type="Proteomes" id="UP000078595"/>
    </source>
</evidence>
<reference evidence="2" key="1">
    <citation type="submission" date="2013-07" db="EMBL/GenBank/DDBJ databases">
        <title>The Genome Sequence of Cryptococcus dejecticola CBS10117.</title>
        <authorList>
            <consortium name="The Broad Institute Genome Sequencing Platform"/>
            <person name="Cuomo C."/>
            <person name="Litvintseva A."/>
            <person name="Chen Y."/>
            <person name="Heitman J."/>
            <person name="Sun S."/>
            <person name="Springer D."/>
            <person name="Dromer F."/>
            <person name="Young S.K."/>
            <person name="Zeng Q."/>
            <person name="Gargeya S."/>
            <person name="Fitzgerald M."/>
            <person name="Abouelleil A."/>
            <person name="Alvarado L."/>
            <person name="Berlin A.M."/>
            <person name="Chapman S.B."/>
            <person name="Dewar J."/>
            <person name="Goldberg J."/>
            <person name="Griggs A."/>
            <person name="Gujja S."/>
            <person name="Hansen M."/>
            <person name="Howarth C."/>
            <person name="Imamovic A."/>
            <person name="Larimer J."/>
            <person name="McCowan C."/>
            <person name="Murphy C."/>
            <person name="Pearson M."/>
            <person name="Priest M."/>
            <person name="Roberts A."/>
            <person name="Saif S."/>
            <person name="Shea T."/>
            <person name="Sykes S."/>
            <person name="Wortman J."/>
            <person name="Nusbaum C."/>
            <person name="Birren B."/>
        </authorList>
    </citation>
    <scope>NUCLEOTIDE SEQUENCE [LARGE SCALE GENOMIC DNA]</scope>
    <source>
        <strain evidence="2">CBS 10117</strain>
    </source>
</reference>
<dbReference type="GeneID" id="28964625"/>
<dbReference type="AlphaFoldDB" id="A0A1A6AGB5"/>
<feature type="region of interest" description="Disordered" evidence="1">
    <location>
        <begin position="1"/>
        <end position="72"/>
    </location>
</feature>
<reference evidence="3" key="3">
    <citation type="submission" date="2024-02" db="EMBL/GenBank/DDBJ databases">
        <title>Comparative genomics of Cryptococcus and Kwoniella reveals pathogenesis evolution and contrasting modes of karyotype evolution via chromosome fusion or intercentromeric recombination.</title>
        <authorList>
            <person name="Coelho M.A."/>
            <person name="David-Palma M."/>
            <person name="Shea T."/>
            <person name="Bowers K."/>
            <person name="McGinley-Smith S."/>
            <person name="Mohammad A.W."/>
            <person name="Gnirke A."/>
            <person name="Yurkov A.M."/>
            <person name="Nowrousian M."/>
            <person name="Sun S."/>
            <person name="Cuomo C.A."/>
            <person name="Heitman J."/>
        </authorList>
    </citation>
    <scope>NUCLEOTIDE SEQUENCE</scope>
    <source>
        <strain evidence="3">CBS 10117</strain>
    </source>
</reference>
<dbReference type="EMBL" id="KI894027">
    <property type="protein sequence ID" value="OBR89104.1"/>
    <property type="molecule type" value="Genomic_DNA"/>
</dbReference>
<proteinExistence type="predicted"/>
<evidence type="ECO:0000313" key="3">
    <source>
        <dbReference type="EMBL" id="WWC58382.1"/>
    </source>
</evidence>
<name>A0A1A6AGB5_9TREE</name>
<dbReference type="RefSeq" id="XP_018266946.1">
    <property type="nucleotide sequence ID" value="XM_018404292.1"/>
</dbReference>
<feature type="compositionally biased region" description="Polar residues" evidence="1">
    <location>
        <begin position="31"/>
        <end position="43"/>
    </location>
</feature>
<dbReference type="VEuPathDB" id="FungiDB:I303_00926"/>
<dbReference type="EMBL" id="CP144530">
    <property type="protein sequence ID" value="WWC58382.1"/>
    <property type="molecule type" value="Genomic_DNA"/>
</dbReference>
<dbReference type="Proteomes" id="UP000078595">
    <property type="component" value="Chromosome 1"/>
</dbReference>